<accession>A0A1I4UVH0</accession>
<dbReference type="EMBL" id="FOUB01000071">
    <property type="protein sequence ID" value="SFM92780.1"/>
    <property type="molecule type" value="Genomic_DNA"/>
</dbReference>
<gene>
    <name evidence="1" type="ORF">SAMN05421863_107110</name>
</gene>
<dbReference type="OrthoDB" id="8778436at2"/>
<evidence type="ECO:0008006" key="3">
    <source>
        <dbReference type="Google" id="ProtNLM"/>
    </source>
</evidence>
<dbReference type="Proteomes" id="UP000183287">
    <property type="component" value="Unassembled WGS sequence"/>
</dbReference>
<reference evidence="2" key="1">
    <citation type="submission" date="2016-10" db="EMBL/GenBank/DDBJ databases">
        <authorList>
            <person name="Varghese N."/>
            <person name="Submissions S."/>
        </authorList>
    </citation>
    <scope>NUCLEOTIDE SEQUENCE [LARGE SCALE GENOMIC DNA]</scope>
    <source>
        <strain evidence="2">Nm44</strain>
    </source>
</reference>
<protein>
    <recommendedName>
        <fullName evidence="3">DUF3168 domain-containing protein</fullName>
    </recommendedName>
</protein>
<evidence type="ECO:0000313" key="2">
    <source>
        <dbReference type="Proteomes" id="UP000183287"/>
    </source>
</evidence>
<sequence length="118" mass="13233">MTIASTVNTALTAVIANTWAVELPPNPTWPAIIFQIESMPEKGWVQGGGYIQHIVTVVLFAEARTELATFKPQIVTAMEGINSDPFRYFGEEESGDADFEELPGVYAYYQNFRIRERT</sequence>
<dbReference type="AlphaFoldDB" id="A0A1I4UVH0"/>
<name>A0A1I4UVH0_9PROT</name>
<organism evidence="1 2">
    <name type="scientific">Nitrosomonas communis</name>
    <dbReference type="NCBI Taxonomy" id="44574"/>
    <lineage>
        <taxon>Bacteria</taxon>
        <taxon>Pseudomonadati</taxon>
        <taxon>Pseudomonadota</taxon>
        <taxon>Betaproteobacteria</taxon>
        <taxon>Nitrosomonadales</taxon>
        <taxon>Nitrosomonadaceae</taxon>
        <taxon>Nitrosomonas</taxon>
    </lineage>
</organism>
<dbReference type="RefSeq" id="WP_074906832.1">
    <property type="nucleotide sequence ID" value="NZ_FOUB01000071.1"/>
</dbReference>
<evidence type="ECO:0000313" key="1">
    <source>
        <dbReference type="EMBL" id="SFM92780.1"/>
    </source>
</evidence>
<proteinExistence type="predicted"/>
<keyword evidence="2" id="KW-1185">Reference proteome</keyword>